<gene>
    <name evidence="1" type="ORF">XB16_0704</name>
</gene>
<evidence type="ECO:0000313" key="1">
    <source>
        <dbReference type="EMBL" id="AVQ11046.1"/>
    </source>
</evidence>
<dbReference type="InterPro" id="IPR036624">
    <property type="entry name" value="Hcp1-lik_sf"/>
</dbReference>
<dbReference type="Gene3D" id="2.30.110.20">
    <property type="entry name" value="Hcp1-like"/>
    <property type="match status" value="1"/>
</dbReference>
<protein>
    <submittedName>
        <fullName evidence="1">PF05638 family protein</fullName>
    </submittedName>
</protein>
<sequence>MFFKYVFADSSLASGRNRLCQLILKITDSSTSKEVDKIQFEILSYSHGLAMSLTSEGPSYRPVYQDYTIANYLDLHSSYLLERCARRDDFGSGANLLLRTI</sequence>
<reference evidence="1 2" key="1">
    <citation type="journal article" date="2015" name="Genome Announc.">
        <title>Draft Genome Sequences of Leptospira santarosai Strains U160, U164, and U233, Isolated from Asymptomatic Cattle.</title>
        <authorList>
            <person name="Kremer F.S."/>
            <person name="Eslabao M.R."/>
            <person name="Provisor M."/>
            <person name="Woloski R.D."/>
            <person name="Ramires O.V."/>
            <person name="Moreno L.Z."/>
            <person name="Moreno A.M."/>
            <person name="Hamond C."/>
            <person name="Lilenbaum W."/>
            <person name="Dellagostin O.A."/>
        </authorList>
    </citation>
    <scope>NUCLEOTIDE SEQUENCE [LARGE SCALE GENOMIC DNA]</scope>
    <source>
        <strain evidence="1 2">U160</strain>
    </source>
</reference>
<accession>A0A2P1QQ72</accession>
<dbReference type="EMBL" id="CP027843">
    <property type="protein sequence ID" value="AVQ11046.1"/>
    <property type="molecule type" value="Genomic_DNA"/>
</dbReference>
<dbReference type="Proteomes" id="UP000033961">
    <property type="component" value="Chromosome I"/>
</dbReference>
<name>A0A2P1QQ72_9LEPT</name>
<proteinExistence type="predicted"/>
<evidence type="ECO:0000313" key="2">
    <source>
        <dbReference type="Proteomes" id="UP000033961"/>
    </source>
</evidence>
<dbReference type="SUPFAM" id="SSF141452">
    <property type="entry name" value="Hcp1-like"/>
    <property type="match status" value="1"/>
</dbReference>
<organism evidence="1 2">
    <name type="scientific">Leptospira santarosai</name>
    <dbReference type="NCBI Taxonomy" id="28183"/>
    <lineage>
        <taxon>Bacteria</taxon>
        <taxon>Pseudomonadati</taxon>
        <taxon>Spirochaetota</taxon>
        <taxon>Spirochaetia</taxon>
        <taxon>Leptospirales</taxon>
        <taxon>Leptospiraceae</taxon>
        <taxon>Leptospira</taxon>
    </lineage>
</organism>
<dbReference type="AlphaFoldDB" id="A0A2P1QQ72"/>